<evidence type="ECO:0000256" key="2">
    <source>
        <dbReference type="SAM" id="Phobius"/>
    </source>
</evidence>
<protein>
    <submittedName>
        <fullName evidence="3">Uncharacterized protein</fullName>
    </submittedName>
</protein>
<evidence type="ECO:0000256" key="1">
    <source>
        <dbReference type="SAM" id="MobiDB-lite"/>
    </source>
</evidence>
<sequence>MSTTTMGSISIVTKSHDDDGRRRRQFFKKAVTQFAISVSIFFFSVVVVVLLVYSRNMYSCSFDVISRRRLSFLHAVFSHTIDKKCVFLLCNGLLVFVAKSSINTTSSSSSSSSSSSHQHCYDNTVESRSPPPSLLGYESNDQVVEEIKEVVVVEDHSVVVGHDHQEQVEARGDEGEDQGKIVSKEKIQESDRDDVHDEEEEEEDDEEEGLEEEEEEGIDAVLSTEELNRKFDEFIRRMKEEIRVEAQRHCQLVLVK</sequence>
<keyword evidence="4" id="KW-1185">Reference proteome</keyword>
<evidence type="ECO:0000313" key="4">
    <source>
        <dbReference type="Proteomes" id="UP001497516"/>
    </source>
</evidence>
<name>A0AAV2EFL7_9ROSI</name>
<keyword evidence="2" id="KW-0812">Transmembrane</keyword>
<feature type="transmembrane region" description="Helical" evidence="2">
    <location>
        <begin position="31"/>
        <end position="53"/>
    </location>
</feature>
<feature type="region of interest" description="Disordered" evidence="1">
    <location>
        <begin position="161"/>
        <end position="220"/>
    </location>
</feature>
<proteinExistence type="predicted"/>
<dbReference type="EMBL" id="OZ034817">
    <property type="protein sequence ID" value="CAL1384724.1"/>
    <property type="molecule type" value="Genomic_DNA"/>
</dbReference>
<gene>
    <name evidence="3" type="ORF">LTRI10_LOCUS25908</name>
</gene>
<dbReference type="Proteomes" id="UP001497516">
    <property type="component" value="Chromosome 4"/>
</dbReference>
<keyword evidence="2" id="KW-1133">Transmembrane helix</keyword>
<organism evidence="3 4">
    <name type="scientific">Linum trigynum</name>
    <dbReference type="NCBI Taxonomy" id="586398"/>
    <lineage>
        <taxon>Eukaryota</taxon>
        <taxon>Viridiplantae</taxon>
        <taxon>Streptophyta</taxon>
        <taxon>Embryophyta</taxon>
        <taxon>Tracheophyta</taxon>
        <taxon>Spermatophyta</taxon>
        <taxon>Magnoliopsida</taxon>
        <taxon>eudicotyledons</taxon>
        <taxon>Gunneridae</taxon>
        <taxon>Pentapetalae</taxon>
        <taxon>rosids</taxon>
        <taxon>fabids</taxon>
        <taxon>Malpighiales</taxon>
        <taxon>Linaceae</taxon>
        <taxon>Linum</taxon>
    </lineage>
</organism>
<reference evidence="3 4" key="1">
    <citation type="submission" date="2024-04" db="EMBL/GenBank/DDBJ databases">
        <authorList>
            <person name="Fracassetti M."/>
        </authorList>
    </citation>
    <scope>NUCLEOTIDE SEQUENCE [LARGE SCALE GENOMIC DNA]</scope>
</reference>
<feature type="compositionally biased region" description="Low complexity" evidence="1">
    <location>
        <begin position="106"/>
        <end position="116"/>
    </location>
</feature>
<dbReference type="PANTHER" id="PTHR34947:SF2">
    <property type="entry name" value="TRANSMEMBRANE PROTEIN"/>
    <property type="match status" value="1"/>
</dbReference>
<feature type="compositionally biased region" description="Basic and acidic residues" evidence="1">
    <location>
        <begin position="161"/>
        <end position="195"/>
    </location>
</feature>
<dbReference type="PANTHER" id="PTHR34947">
    <property type="entry name" value="TRANSMEMBRANE PROTEIN"/>
    <property type="match status" value="1"/>
</dbReference>
<evidence type="ECO:0000313" key="3">
    <source>
        <dbReference type="EMBL" id="CAL1384724.1"/>
    </source>
</evidence>
<dbReference type="AlphaFoldDB" id="A0AAV2EFL7"/>
<accession>A0AAV2EFL7</accession>
<keyword evidence="2" id="KW-0472">Membrane</keyword>
<feature type="compositionally biased region" description="Acidic residues" evidence="1">
    <location>
        <begin position="196"/>
        <end position="218"/>
    </location>
</feature>
<feature type="region of interest" description="Disordered" evidence="1">
    <location>
        <begin position="106"/>
        <end position="137"/>
    </location>
</feature>